<evidence type="ECO:0000313" key="2">
    <source>
        <dbReference type="EMBL" id="VVJ20530.1"/>
    </source>
</evidence>
<dbReference type="AlphaFoldDB" id="A0A6I8LTS7"/>
<dbReference type="EMBL" id="CABVGP010000002">
    <property type="protein sequence ID" value="VVJ20530.1"/>
    <property type="molecule type" value="Genomic_DNA"/>
</dbReference>
<dbReference type="Proteomes" id="UP000399805">
    <property type="component" value="Unassembled WGS sequence"/>
</dbReference>
<protein>
    <submittedName>
        <fullName evidence="2">Uncharacterized protein</fullName>
    </submittedName>
</protein>
<gene>
    <name evidence="2" type="ORF">AA23TX_05551</name>
</gene>
<reference evidence="2 3" key="1">
    <citation type="submission" date="2019-09" db="EMBL/GenBank/DDBJ databases">
        <authorList>
            <person name="Leyn A S."/>
        </authorList>
    </citation>
    <scope>NUCLEOTIDE SEQUENCE [LARGE SCALE GENOMIC DNA]</scope>
    <source>
        <strain evidence="2">AA231_1</strain>
    </source>
</reference>
<keyword evidence="3" id="KW-1185">Reference proteome</keyword>
<accession>A0A6I8LTS7</accession>
<feature type="compositionally biased region" description="Low complexity" evidence="1">
    <location>
        <begin position="61"/>
        <end position="73"/>
    </location>
</feature>
<proteinExistence type="predicted"/>
<organism evidence="2 3">
    <name type="scientific">Amycolatopsis camponoti</name>
    <dbReference type="NCBI Taxonomy" id="2606593"/>
    <lineage>
        <taxon>Bacteria</taxon>
        <taxon>Bacillati</taxon>
        <taxon>Actinomycetota</taxon>
        <taxon>Actinomycetes</taxon>
        <taxon>Pseudonocardiales</taxon>
        <taxon>Pseudonocardiaceae</taxon>
        <taxon>Amycolatopsis</taxon>
    </lineage>
</organism>
<evidence type="ECO:0000313" key="3">
    <source>
        <dbReference type="Proteomes" id="UP000399805"/>
    </source>
</evidence>
<evidence type="ECO:0000256" key="1">
    <source>
        <dbReference type="SAM" id="MobiDB-lite"/>
    </source>
</evidence>
<feature type="region of interest" description="Disordered" evidence="1">
    <location>
        <begin position="36"/>
        <end position="82"/>
    </location>
</feature>
<name>A0A6I8LTS7_9PSEU</name>
<sequence>MIALCGCCAPHPGRVLHGYVRAQAELRYGAARRLGERIHPDDGVSDDVALPQPGGGRMRGPRSSTSRPPGCSRHWPRHRRSR</sequence>